<name>A0A3M7RX16_BRAPC</name>
<dbReference type="EMBL" id="REGN01002435">
    <property type="protein sequence ID" value="RNA28101.1"/>
    <property type="molecule type" value="Genomic_DNA"/>
</dbReference>
<sequence length="71" mass="7757">MAGMADKAGRHGRTLWPAWPNTLADFTYYVTNDFIDDFSKIASEAPIASEATQSAVKKVLSLLGVPEINEK</sequence>
<organism evidence="1 2">
    <name type="scientific">Brachionus plicatilis</name>
    <name type="common">Marine rotifer</name>
    <name type="synonym">Brachionus muelleri</name>
    <dbReference type="NCBI Taxonomy" id="10195"/>
    <lineage>
        <taxon>Eukaryota</taxon>
        <taxon>Metazoa</taxon>
        <taxon>Spiralia</taxon>
        <taxon>Gnathifera</taxon>
        <taxon>Rotifera</taxon>
        <taxon>Eurotatoria</taxon>
        <taxon>Monogononta</taxon>
        <taxon>Pseudotrocha</taxon>
        <taxon>Ploima</taxon>
        <taxon>Brachionidae</taxon>
        <taxon>Brachionus</taxon>
    </lineage>
</organism>
<dbReference type="Proteomes" id="UP000276133">
    <property type="component" value="Unassembled WGS sequence"/>
</dbReference>
<gene>
    <name evidence="1" type="ORF">BpHYR1_009811</name>
</gene>
<comment type="caution">
    <text evidence="1">The sequence shown here is derived from an EMBL/GenBank/DDBJ whole genome shotgun (WGS) entry which is preliminary data.</text>
</comment>
<evidence type="ECO:0000313" key="1">
    <source>
        <dbReference type="EMBL" id="RNA28101.1"/>
    </source>
</evidence>
<accession>A0A3M7RX16</accession>
<evidence type="ECO:0000313" key="2">
    <source>
        <dbReference type="Proteomes" id="UP000276133"/>
    </source>
</evidence>
<protein>
    <submittedName>
        <fullName evidence="1">Uncharacterized protein</fullName>
    </submittedName>
</protein>
<reference evidence="1 2" key="1">
    <citation type="journal article" date="2018" name="Sci. Rep.">
        <title>Genomic signatures of local adaptation to the degree of environmental predictability in rotifers.</title>
        <authorList>
            <person name="Franch-Gras L."/>
            <person name="Hahn C."/>
            <person name="Garcia-Roger E.M."/>
            <person name="Carmona M.J."/>
            <person name="Serra M."/>
            <person name="Gomez A."/>
        </authorList>
    </citation>
    <scope>NUCLEOTIDE SEQUENCE [LARGE SCALE GENOMIC DNA]</scope>
    <source>
        <strain evidence="1">HYR1</strain>
    </source>
</reference>
<keyword evidence="2" id="KW-1185">Reference proteome</keyword>
<proteinExistence type="predicted"/>
<dbReference type="AlphaFoldDB" id="A0A3M7RX16"/>